<dbReference type="OrthoDB" id="6624132at2759"/>
<dbReference type="SUPFAM" id="SSF53098">
    <property type="entry name" value="Ribonuclease H-like"/>
    <property type="match status" value="1"/>
</dbReference>
<accession>A0A8B8GAV9</accession>
<organism evidence="1 2">
    <name type="scientific">Sipha flava</name>
    <name type="common">yellow sugarcane aphid</name>
    <dbReference type="NCBI Taxonomy" id="143950"/>
    <lineage>
        <taxon>Eukaryota</taxon>
        <taxon>Metazoa</taxon>
        <taxon>Ecdysozoa</taxon>
        <taxon>Arthropoda</taxon>
        <taxon>Hexapoda</taxon>
        <taxon>Insecta</taxon>
        <taxon>Pterygota</taxon>
        <taxon>Neoptera</taxon>
        <taxon>Paraneoptera</taxon>
        <taxon>Hemiptera</taxon>
        <taxon>Sternorrhyncha</taxon>
        <taxon>Aphidomorpha</taxon>
        <taxon>Aphidoidea</taxon>
        <taxon>Aphididae</taxon>
        <taxon>Sipha</taxon>
    </lineage>
</organism>
<name>A0A8B8GAV9_9HEMI</name>
<dbReference type="Proteomes" id="UP000694846">
    <property type="component" value="Unplaced"/>
</dbReference>
<dbReference type="PANTHER" id="PTHR45749:SF35">
    <property type="entry name" value="AC-LIKE TRANSPOSASE-RELATED"/>
    <property type="match status" value="1"/>
</dbReference>
<reference evidence="2" key="1">
    <citation type="submission" date="2025-08" db="UniProtKB">
        <authorList>
            <consortium name="RefSeq"/>
        </authorList>
    </citation>
    <scope>IDENTIFICATION</scope>
    <source>
        <tissue evidence="2">Whole body</tissue>
    </source>
</reference>
<sequence>MARFKNQANETNYNRLVAHCEKPTTFGQQIHSSTGENISSTILSELDKIGINIKDCRGQSYDNGTNMKGDMAKCNSKAMTFFGTMNRIYSLFAASPIRWFILKKHVPNCSVKRLSETRWESRVDSVKPIRYHAALIRDALIEVAESTTKPTIKNEAESLAINELENLEFIVSVIIWYDLLLSVNSVSKILQLRDMNLDVAINGLKDLLQFLKNYRDIGFNSAIKQ</sequence>
<dbReference type="AlphaFoldDB" id="A0A8B8GAV9"/>
<evidence type="ECO:0000313" key="1">
    <source>
        <dbReference type="Proteomes" id="UP000694846"/>
    </source>
</evidence>
<protein>
    <submittedName>
        <fullName evidence="2">Uncharacterized protein LOC112690174</fullName>
    </submittedName>
</protein>
<evidence type="ECO:0000313" key="2">
    <source>
        <dbReference type="RefSeq" id="XP_025419905.1"/>
    </source>
</evidence>
<proteinExistence type="predicted"/>
<gene>
    <name evidence="2" type="primary">LOC112690174</name>
</gene>
<dbReference type="PANTHER" id="PTHR45749">
    <property type="match status" value="1"/>
</dbReference>
<dbReference type="RefSeq" id="XP_025419905.1">
    <property type="nucleotide sequence ID" value="XM_025564120.1"/>
</dbReference>
<keyword evidence="1" id="KW-1185">Reference proteome</keyword>
<dbReference type="InterPro" id="IPR012337">
    <property type="entry name" value="RNaseH-like_sf"/>
</dbReference>
<dbReference type="GeneID" id="112690174"/>